<dbReference type="AlphaFoldDB" id="A0A9W6PZP8"/>
<dbReference type="PANTHER" id="PTHR21340">
    <property type="entry name" value="DIADENOSINE 5,5-P1,P4-TETRAPHOSPHATE PYROPHOSPHOHYDROLASE MUTT"/>
    <property type="match status" value="1"/>
</dbReference>
<sequence length="313" mass="33797">MGEPADGARPPIRAAGAVLWRPGGRRGPGGGDHAPEVALIHRPRYDDWSFPKGKLKRGEHPLRGAIREIEEETGVVARLGRRLPTRTYPKNGRLKHVDYWAARAVASTAFTPNDEVDALVWLPVDEAERRLSYPLDAELLREFAAGPLQTRPLVILRHAAAGDKRSWSGPDELRPLDGPGRAQAVALADLLFAYGPGRLVSSATARCVETLLPYARRTGAQVVTEPAFTIGDTDARRACARLLDLAAAPAAEPLVVCTHGEIVSDLLTALCRELGAKEPDDPALDKGAFWALHVSEPDDDATPTLAALERHSV</sequence>
<dbReference type="InterPro" id="IPR000086">
    <property type="entry name" value="NUDIX_hydrolase_dom"/>
</dbReference>
<evidence type="ECO:0000259" key="2">
    <source>
        <dbReference type="PROSITE" id="PS51462"/>
    </source>
</evidence>
<name>A0A9W6PZP8_9ACTN</name>
<dbReference type="GO" id="GO:0004081">
    <property type="term" value="F:bis(5'-nucleosyl)-tetraphosphatase (asymmetrical) activity"/>
    <property type="evidence" value="ECO:0007669"/>
    <property type="project" value="TreeGrafter"/>
</dbReference>
<evidence type="ECO:0000313" key="3">
    <source>
        <dbReference type="EMBL" id="GLW66101.1"/>
    </source>
</evidence>
<accession>A0A9W6PZP8</accession>
<evidence type="ECO:0000313" key="4">
    <source>
        <dbReference type="Proteomes" id="UP001165124"/>
    </source>
</evidence>
<dbReference type="InterPro" id="IPR020084">
    <property type="entry name" value="NUDIX_hydrolase_CS"/>
</dbReference>
<dbReference type="SMART" id="SM00855">
    <property type="entry name" value="PGAM"/>
    <property type="match status" value="1"/>
</dbReference>
<dbReference type="Proteomes" id="UP001165124">
    <property type="component" value="Unassembled WGS sequence"/>
</dbReference>
<comment type="caution">
    <text evidence="3">The sequence shown here is derived from an EMBL/GenBank/DDBJ whole genome shotgun (WGS) entry which is preliminary data.</text>
</comment>
<evidence type="ECO:0000256" key="1">
    <source>
        <dbReference type="ARBA" id="ARBA00022801"/>
    </source>
</evidence>
<keyword evidence="4" id="KW-1185">Reference proteome</keyword>
<keyword evidence="1 3" id="KW-0378">Hydrolase</keyword>
<dbReference type="PROSITE" id="PS00893">
    <property type="entry name" value="NUDIX_BOX"/>
    <property type="match status" value="1"/>
</dbReference>
<dbReference type="RefSeq" id="WP_067909430.1">
    <property type="nucleotide sequence ID" value="NZ_BSRZ01000012.1"/>
</dbReference>
<dbReference type="PROSITE" id="PS51462">
    <property type="entry name" value="NUDIX"/>
    <property type="match status" value="1"/>
</dbReference>
<dbReference type="CDD" id="cd03673">
    <property type="entry name" value="NUDIX_Ap6A_hydrolase"/>
    <property type="match status" value="1"/>
</dbReference>
<dbReference type="Gene3D" id="3.40.50.1240">
    <property type="entry name" value="Phosphoglycerate mutase-like"/>
    <property type="match status" value="1"/>
</dbReference>
<organism evidence="3 4">
    <name type="scientific">Actinomadura rubrobrunea</name>
    <dbReference type="NCBI Taxonomy" id="115335"/>
    <lineage>
        <taxon>Bacteria</taxon>
        <taxon>Bacillati</taxon>
        <taxon>Actinomycetota</taxon>
        <taxon>Actinomycetes</taxon>
        <taxon>Streptosporangiales</taxon>
        <taxon>Thermomonosporaceae</taxon>
        <taxon>Actinomadura</taxon>
    </lineage>
</organism>
<dbReference type="EMBL" id="BSRZ01000012">
    <property type="protein sequence ID" value="GLW66101.1"/>
    <property type="molecule type" value="Genomic_DNA"/>
</dbReference>
<dbReference type="InterPro" id="IPR015797">
    <property type="entry name" value="NUDIX_hydrolase-like_dom_sf"/>
</dbReference>
<dbReference type="Gene3D" id="3.90.79.10">
    <property type="entry name" value="Nucleoside Triphosphate Pyrophosphohydrolase"/>
    <property type="match status" value="1"/>
</dbReference>
<proteinExistence type="predicted"/>
<gene>
    <name evidence="3" type="ORF">Arub01_43450</name>
</gene>
<dbReference type="Pfam" id="PF00293">
    <property type="entry name" value="NUDIX"/>
    <property type="match status" value="1"/>
</dbReference>
<dbReference type="InterPro" id="IPR013078">
    <property type="entry name" value="His_Pase_superF_clade-1"/>
</dbReference>
<dbReference type="Pfam" id="PF00300">
    <property type="entry name" value="His_Phos_1"/>
    <property type="match status" value="1"/>
</dbReference>
<reference evidence="3" key="1">
    <citation type="submission" date="2023-02" db="EMBL/GenBank/DDBJ databases">
        <title>Actinomadura rubrobrunea NBRC 14622.</title>
        <authorList>
            <person name="Ichikawa N."/>
            <person name="Sato H."/>
            <person name="Tonouchi N."/>
        </authorList>
    </citation>
    <scope>NUCLEOTIDE SEQUENCE</scope>
    <source>
        <strain evidence="3">NBRC 14622</strain>
    </source>
</reference>
<dbReference type="GO" id="GO:0006167">
    <property type="term" value="P:AMP biosynthetic process"/>
    <property type="evidence" value="ECO:0007669"/>
    <property type="project" value="TreeGrafter"/>
</dbReference>
<dbReference type="SUPFAM" id="SSF53254">
    <property type="entry name" value="Phosphoglycerate mutase-like"/>
    <property type="match status" value="1"/>
</dbReference>
<dbReference type="InterPro" id="IPR029033">
    <property type="entry name" value="His_PPase_superfam"/>
</dbReference>
<dbReference type="PANTHER" id="PTHR21340:SF0">
    <property type="entry name" value="BIS(5'-NUCLEOSYL)-TETRAPHOSPHATASE [ASYMMETRICAL]"/>
    <property type="match status" value="1"/>
</dbReference>
<dbReference type="GO" id="GO:0006754">
    <property type="term" value="P:ATP biosynthetic process"/>
    <property type="evidence" value="ECO:0007669"/>
    <property type="project" value="TreeGrafter"/>
</dbReference>
<dbReference type="SUPFAM" id="SSF55811">
    <property type="entry name" value="Nudix"/>
    <property type="match status" value="1"/>
</dbReference>
<feature type="domain" description="Nudix hydrolase" evidence="2">
    <location>
        <begin position="10"/>
        <end position="144"/>
    </location>
</feature>
<dbReference type="InterPro" id="IPR051325">
    <property type="entry name" value="Nudix_hydrolase_domain"/>
</dbReference>
<protein>
    <submittedName>
        <fullName evidence="3">Hydrolase MutT/NUDIX</fullName>
    </submittedName>
</protein>